<dbReference type="Proteomes" id="UP000181901">
    <property type="component" value="Unassembled WGS sequence"/>
</dbReference>
<evidence type="ECO:0000259" key="1">
    <source>
        <dbReference type="PROSITE" id="PS51832"/>
    </source>
</evidence>
<organism evidence="2 3">
    <name type="scientific">Pseudodesulfovibrio hydrargyri</name>
    <dbReference type="NCBI Taxonomy" id="2125990"/>
    <lineage>
        <taxon>Bacteria</taxon>
        <taxon>Pseudomonadati</taxon>
        <taxon>Thermodesulfobacteriota</taxon>
        <taxon>Desulfovibrionia</taxon>
        <taxon>Desulfovibrionales</taxon>
        <taxon>Desulfovibrionaceae</taxon>
    </lineage>
</organism>
<protein>
    <submittedName>
        <fullName evidence="2">Cyclic di-GMP phosphodiesterase response regulator RpfG</fullName>
        <ecNumber evidence="2">3.1.4.52</ecNumber>
    </submittedName>
</protein>
<dbReference type="PANTHER" id="PTHR43155">
    <property type="entry name" value="CYCLIC DI-GMP PHOSPHODIESTERASE PA4108-RELATED"/>
    <property type="match status" value="1"/>
</dbReference>
<dbReference type="AlphaFoldDB" id="A0A1J5MRP3"/>
<dbReference type="InterPro" id="IPR003607">
    <property type="entry name" value="HD/PDEase_dom"/>
</dbReference>
<dbReference type="SUPFAM" id="SSF109604">
    <property type="entry name" value="HD-domain/PDEase-like"/>
    <property type="match status" value="1"/>
</dbReference>
<keyword evidence="2" id="KW-0378">Hydrolase</keyword>
<dbReference type="GO" id="GO:0071111">
    <property type="term" value="F:cyclic-guanylate-specific phosphodiesterase activity"/>
    <property type="evidence" value="ECO:0007669"/>
    <property type="project" value="UniProtKB-EC"/>
</dbReference>
<evidence type="ECO:0000313" key="2">
    <source>
        <dbReference type="EMBL" id="OIQ49270.1"/>
    </source>
</evidence>
<dbReference type="Gene3D" id="1.10.3210.10">
    <property type="entry name" value="Hypothetical protein af1432"/>
    <property type="match status" value="1"/>
</dbReference>
<sequence length="336" mass="38316">MRADQKHDIPDGLNEEYYQVSEDILGSFNKYRPPLNIFTFKEDVARVVPYYKVGGRLSNDQVEELAGLTNEGLVFVSREDHPVYVKHISYQLDLVLVDGNLKEKEIADIFTQALTRRLAEFFEQPVKAVFDKLWVDLMVLSEYLYADIRRARALVRRLHREHTLENHSMNTGFLGLALWGKIKEKGFAEGVKRANFDRVLAGLFLHDLGMAKVPVFIRTKDKPLTGDERGKVNAHTKVGFEMLGKLGLRYAEMDQCVTEHHERMNGSGYPLKSVKQEFPGRLTAVADSFCAMITKRPYAEPMGPVQAANALAQDPRYDPEITKALQMLLLIDLKMK</sequence>
<accession>A0A1J5MRP3</accession>
<feature type="domain" description="HD-GYP" evidence="1">
    <location>
        <begin position="147"/>
        <end position="336"/>
    </location>
</feature>
<dbReference type="InterPro" id="IPR037522">
    <property type="entry name" value="HD_GYP_dom"/>
</dbReference>
<name>A0A1J5MRP3_9BACT</name>
<dbReference type="PROSITE" id="PS51832">
    <property type="entry name" value="HD_GYP"/>
    <property type="match status" value="1"/>
</dbReference>
<dbReference type="EMBL" id="LKAQ01000004">
    <property type="protein sequence ID" value="OIQ49270.1"/>
    <property type="molecule type" value="Genomic_DNA"/>
</dbReference>
<gene>
    <name evidence="2" type="primary">rpfG_5</name>
    <name evidence="2" type="ORF">BerOc1_01195</name>
</gene>
<dbReference type="RefSeq" id="WP_071544811.1">
    <property type="nucleotide sequence ID" value="NZ_LKAQ01000004.1"/>
</dbReference>
<dbReference type="SMART" id="SM00471">
    <property type="entry name" value="HDc"/>
    <property type="match status" value="1"/>
</dbReference>
<reference evidence="2 3" key="1">
    <citation type="submission" date="2015-09" db="EMBL/GenBank/DDBJ databases">
        <title>Genome of Desulfovibrio dechloracetivorans BerOc1, a mercury methylating strain isolated from highly hydrocarbons and metals contaminated coastal sediments.</title>
        <authorList>
            <person name="Goni Urriza M."/>
            <person name="Gassie C."/>
            <person name="Bouchez O."/>
            <person name="Klopp C."/>
            <person name="Ranchou-Peyruse A."/>
            <person name="Remy G."/>
        </authorList>
    </citation>
    <scope>NUCLEOTIDE SEQUENCE [LARGE SCALE GENOMIC DNA]</scope>
    <source>
        <strain evidence="2 3">BerOc1</strain>
    </source>
</reference>
<dbReference type="OrthoDB" id="9776628at2"/>
<dbReference type="PANTHER" id="PTHR43155:SF2">
    <property type="entry name" value="CYCLIC DI-GMP PHOSPHODIESTERASE PA4108"/>
    <property type="match status" value="1"/>
</dbReference>
<proteinExistence type="predicted"/>
<dbReference type="Pfam" id="PF13487">
    <property type="entry name" value="HD_5"/>
    <property type="match status" value="1"/>
</dbReference>
<dbReference type="CDD" id="cd00077">
    <property type="entry name" value="HDc"/>
    <property type="match status" value="1"/>
</dbReference>
<comment type="caution">
    <text evidence="2">The sequence shown here is derived from an EMBL/GenBank/DDBJ whole genome shotgun (WGS) entry which is preliminary data.</text>
</comment>
<evidence type="ECO:0000313" key="3">
    <source>
        <dbReference type="Proteomes" id="UP000181901"/>
    </source>
</evidence>
<keyword evidence="3" id="KW-1185">Reference proteome</keyword>
<dbReference type="EC" id="3.1.4.52" evidence="2"/>